<protein>
    <submittedName>
        <fullName evidence="4">Arsenate reductase (Glutaredoxin)</fullName>
        <ecNumber evidence="4">1.20.4.1</ecNumber>
    </submittedName>
</protein>
<dbReference type="OrthoDB" id="9808142at2"/>
<dbReference type="Pfam" id="PF03960">
    <property type="entry name" value="ArsC"/>
    <property type="match status" value="1"/>
</dbReference>
<evidence type="ECO:0000313" key="4">
    <source>
        <dbReference type="EMBL" id="TSE09034.1"/>
    </source>
</evidence>
<reference evidence="4 5" key="1">
    <citation type="submission" date="2019-07" db="EMBL/GenBank/DDBJ databases">
        <title>The draft genome sequence of Aquimarina algiphila M91.</title>
        <authorList>
            <person name="Meng X."/>
        </authorList>
    </citation>
    <scope>NUCLEOTIDE SEQUENCE [LARGE SCALE GENOMIC DNA]</scope>
    <source>
        <strain evidence="4 5">M91</strain>
    </source>
</reference>
<keyword evidence="5" id="KW-1185">Reference proteome</keyword>
<evidence type="ECO:0000256" key="2">
    <source>
        <dbReference type="ARBA" id="ARBA00023002"/>
    </source>
</evidence>
<dbReference type="InterPro" id="IPR036249">
    <property type="entry name" value="Thioredoxin-like_sf"/>
</dbReference>
<dbReference type="RefSeq" id="WP_143916389.1">
    <property type="nucleotide sequence ID" value="NZ_CANMIK010000018.1"/>
</dbReference>
<dbReference type="EMBL" id="VLNR01000017">
    <property type="protein sequence ID" value="TSE09034.1"/>
    <property type="molecule type" value="Genomic_DNA"/>
</dbReference>
<dbReference type="CDD" id="cd03034">
    <property type="entry name" value="ArsC_ArsC"/>
    <property type="match status" value="1"/>
</dbReference>
<dbReference type="InterPro" id="IPR006659">
    <property type="entry name" value="Arsenate_reductase"/>
</dbReference>
<dbReference type="EC" id="1.20.4.1" evidence="4"/>
<dbReference type="Gene3D" id="3.40.30.10">
    <property type="entry name" value="Glutaredoxin"/>
    <property type="match status" value="1"/>
</dbReference>
<dbReference type="NCBIfam" id="TIGR00014">
    <property type="entry name" value="arsC"/>
    <property type="match status" value="1"/>
</dbReference>
<dbReference type="PANTHER" id="PTHR30041:SF4">
    <property type="entry name" value="ARSENATE REDUCTASE"/>
    <property type="match status" value="1"/>
</dbReference>
<comment type="caution">
    <text evidence="4">The sequence shown here is derived from an EMBL/GenBank/DDBJ whole genome shotgun (WGS) entry which is preliminary data.</text>
</comment>
<dbReference type="SUPFAM" id="SSF52833">
    <property type="entry name" value="Thioredoxin-like"/>
    <property type="match status" value="1"/>
</dbReference>
<evidence type="ECO:0000313" key="5">
    <source>
        <dbReference type="Proteomes" id="UP000318833"/>
    </source>
</evidence>
<accession>A0A554VLJ3</accession>
<gene>
    <name evidence="4" type="primary">arsC</name>
    <name evidence="4" type="ORF">FOF46_10155</name>
</gene>
<dbReference type="Proteomes" id="UP000318833">
    <property type="component" value="Unassembled WGS sequence"/>
</dbReference>
<dbReference type="AlphaFoldDB" id="A0A554VLJ3"/>
<comment type="similarity">
    <text evidence="1 3">Belongs to the ArsC family.</text>
</comment>
<name>A0A554VLJ3_9FLAO</name>
<dbReference type="InterPro" id="IPR006660">
    <property type="entry name" value="Arsenate_reductase-like"/>
</dbReference>
<proteinExistence type="inferred from homology"/>
<keyword evidence="2 4" id="KW-0560">Oxidoreductase</keyword>
<sequence length="113" mass="13104">MTTIYHNPRCRKSRETLAILEEKTEDITIVKYLETPPSVEELTEIIKFLNISPIDLVRKNETVWKENYKGKEITNTELISVLSKHPILIERPIVIKDNKAIIGRPPQKVVDIL</sequence>
<dbReference type="PANTHER" id="PTHR30041">
    <property type="entry name" value="ARSENATE REDUCTASE"/>
    <property type="match status" value="1"/>
</dbReference>
<evidence type="ECO:0000256" key="3">
    <source>
        <dbReference type="PROSITE-ProRule" id="PRU01282"/>
    </source>
</evidence>
<dbReference type="PROSITE" id="PS51353">
    <property type="entry name" value="ARSC"/>
    <property type="match status" value="1"/>
</dbReference>
<evidence type="ECO:0000256" key="1">
    <source>
        <dbReference type="ARBA" id="ARBA00007198"/>
    </source>
</evidence>
<dbReference type="GO" id="GO:0008794">
    <property type="term" value="F:arsenate reductase (glutaredoxin) activity"/>
    <property type="evidence" value="ECO:0007669"/>
    <property type="project" value="UniProtKB-EC"/>
</dbReference>
<organism evidence="4 5">
    <name type="scientific">Aquimarina algiphila</name>
    <dbReference type="NCBI Taxonomy" id="2047982"/>
    <lineage>
        <taxon>Bacteria</taxon>
        <taxon>Pseudomonadati</taxon>
        <taxon>Bacteroidota</taxon>
        <taxon>Flavobacteriia</taxon>
        <taxon>Flavobacteriales</taxon>
        <taxon>Flavobacteriaceae</taxon>
        <taxon>Aquimarina</taxon>
    </lineage>
</organism>